<dbReference type="OrthoDB" id="10014644at2"/>
<sequence>MAASAVVFGLLGWVGAHALSSWLLDHAHVTGRAPDVWRLDEHADQVAILAAGLAIGSLAGLAAIRVRPRASKRAVRVSALLSTGAFVCTDAAERAVAGEYPVPPLMVLVLGLAVYAFIGACASLLWQCLVGAVRGALAFPEPRRSPALRRARAAACGRGVLARACPPRVSAGRSPPLAAGHLDLLPPHGLCGGVPAARATMP</sequence>
<dbReference type="Proteomes" id="UP000305792">
    <property type="component" value="Unassembled WGS sequence"/>
</dbReference>
<evidence type="ECO:0000256" key="1">
    <source>
        <dbReference type="SAM" id="Phobius"/>
    </source>
</evidence>
<keyword evidence="1" id="KW-0472">Membrane</keyword>
<comment type="caution">
    <text evidence="2">The sequence shown here is derived from an EMBL/GenBank/DDBJ whole genome shotgun (WGS) entry which is preliminary data.</text>
</comment>
<dbReference type="EMBL" id="STGX01000011">
    <property type="protein sequence ID" value="THV27250.1"/>
    <property type="molecule type" value="Genomic_DNA"/>
</dbReference>
<keyword evidence="1" id="KW-1133">Transmembrane helix</keyword>
<feature type="transmembrane region" description="Helical" evidence="1">
    <location>
        <begin position="42"/>
        <end position="62"/>
    </location>
</feature>
<organism evidence="2 3">
    <name type="scientific">Glycomyces paridis</name>
    <dbReference type="NCBI Taxonomy" id="2126555"/>
    <lineage>
        <taxon>Bacteria</taxon>
        <taxon>Bacillati</taxon>
        <taxon>Actinomycetota</taxon>
        <taxon>Actinomycetes</taxon>
        <taxon>Glycomycetales</taxon>
        <taxon>Glycomycetaceae</taxon>
        <taxon>Glycomyces</taxon>
    </lineage>
</organism>
<feature type="transmembrane region" description="Helical" evidence="1">
    <location>
        <begin position="104"/>
        <end position="126"/>
    </location>
</feature>
<name>A0A4S8PAF6_9ACTN</name>
<dbReference type="RefSeq" id="WP_136530593.1">
    <property type="nucleotide sequence ID" value="NZ_STGX01000011.1"/>
</dbReference>
<keyword evidence="1" id="KW-0812">Transmembrane</keyword>
<dbReference type="AlphaFoldDB" id="A0A4S8PAF6"/>
<gene>
    <name evidence="2" type="ORF">E9998_15435</name>
</gene>
<keyword evidence="3" id="KW-1185">Reference proteome</keyword>
<protein>
    <submittedName>
        <fullName evidence="2">Uncharacterized protein</fullName>
    </submittedName>
</protein>
<reference evidence="2 3" key="1">
    <citation type="journal article" date="2018" name="Int. J. Syst. Evol. Microbiol.">
        <title>Glycomyces paridis sp. nov., isolated from the medicinal plant Paris polyphylla.</title>
        <authorList>
            <person name="Fang X.M."/>
            <person name="Bai J.L."/>
            <person name="Su J."/>
            <person name="Zhao L.L."/>
            <person name="Liu H.Y."/>
            <person name="Ma B.P."/>
            <person name="Zhang Y.Q."/>
            <person name="Yu L.Y."/>
        </authorList>
    </citation>
    <scope>NUCLEOTIDE SEQUENCE [LARGE SCALE GENOMIC DNA]</scope>
    <source>
        <strain evidence="2 3">CPCC 204357</strain>
    </source>
</reference>
<evidence type="ECO:0000313" key="3">
    <source>
        <dbReference type="Proteomes" id="UP000305792"/>
    </source>
</evidence>
<evidence type="ECO:0000313" key="2">
    <source>
        <dbReference type="EMBL" id="THV27250.1"/>
    </source>
</evidence>
<proteinExistence type="predicted"/>
<accession>A0A4S8PAF6</accession>